<comment type="similarity">
    <text evidence="1">Belongs to the FLX family.</text>
</comment>
<feature type="coiled-coil region" evidence="6">
    <location>
        <begin position="86"/>
        <end position="151"/>
    </location>
</feature>
<dbReference type="Proteomes" id="UP001237642">
    <property type="component" value="Unassembled WGS sequence"/>
</dbReference>
<keyword evidence="4 6" id="KW-0175">Coiled coil</keyword>
<dbReference type="GO" id="GO:0009908">
    <property type="term" value="P:flower development"/>
    <property type="evidence" value="ECO:0007669"/>
    <property type="project" value="UniProtKB-KW"/>
</dbReference>
<dbReference type="GO" id="GO:0016301">
    <property type="term" value="F:kinase activity"/>
    <property type="evidence" value="ECO:0007669"/>
    <property type="project" value="UniProtKB-KW"/>
</dbReference>
<dbReference type="AlphaFoldDB" id="A0AAD8HA98"/>
<keyword evidence="8" id="KW-1185">Reference proteome</keyword>
<sequence>MAGRNRMPREALDNRRGYYPEGHVVRGPLPPHPALLEEELEIQHVEIRRLLGENRRMVEDRIAMQQELGGAKEELHRMNFVISEIRADQERHNRELIERGRKLEAELHATEPLKNEAAQLRSEVKKLNSVNQNLSVQVKTLKEDLGKLQTDNQKIPLLRAEVNGLHQELMRARTAFDYEKKANIELIEQRQAMEKNLVSMAREVEKLRAEHASADVRPWAAATGGNYGINLNTSEGGFQAPFGDGYRVRMGAVEKSPLYGSGSGLGSVPGAWGGLEKPHMTRR</sequence>
<evidence type="ECO:0000256" key="5">
    <source>
        <dbReference type="ARBA" id="ARBA00023089"/>
    </source>
</evidence>
<organism evidence="7 8">
    <name type="scientific">Heracleum sosnowskyi</name>
    <dbReference type="NCBI Taxonomy" id="360622"/>
    <lineage>
        <taxon>Eukaryota</taxon>
        <taxon>Viridiplantae</taxon>
        <taxon>Streptophyta</taxon>
        <taxon>Embryophyta</taxon>
        <taxon>Tracheophyta</taxon>
        <taxon>Spermatophyta</taxon>
        <taxon>Magnoliopsida</taxon>
        <taxon>eudicotyledons</taxon>
        <taxon>Gunneridae</taxon>
        <taxon>Pentapetalae</taxon>
        <taxon>asterids</taxon>
        <taxon>campanulids</taxon>
        <taxon>Apiales</taxon>
        <taxon>Apiaceae</taxon>
        <taxon>Apioideae</taxon>
        <taxon>apioid superclade</taxon>
        <taxon>Tordylieae</taxon>
        <taxon>Tordyliinae</taxon>
        <taxon>Heracleum</taxon>
    </lineage>
</organism>
<keyword evidence="3" id="KW-0221">Differentiation</keyword>
<dbReference type="InterPro" id="IPR040353">
    <property type="entry name" value="FLX/FLX-like"/>
</dbReference>
<evidence type="ECO:0000256" key="1">
    <source>
        <dbReference type="ARBA" id="ARBA00005405"/>
    </source>
</evidence>
<dbReference type="PANTHER" id="PTHR33405">
    <property type="entry name" value="PROTEIN FLX-LIKE 2"/>
    <property type="match status" value="1"/>
</dbReference>
<name>A0AAD8HA98_9APIA</name>
<protein>
    <submittedName>
        <fullName evidence="7">Protein kinase PKN/PRK1, effector</fullName>
    </submittedName>
</protein>
<dbReference type="PANTHER" id="PTHR33405:SF20">
    <property type="entry name" value="PROTEIN FLX-LIKE 3"/>
    <property type="match status" value="1"/>
</dbReference>
<keyword evidence="7" id="KW-0418">Kinase</keyword>
<reference evidence="7" key="2">
    <citation type="submission" date="2023-05" db="EMBL/GenBank/DDBJ databases">
        <authorList>
            <person name="Schelkunov M.I."/>
        </authorList>
    </citation>
    <scope>NUCLEOTIDE SEQUENCE</scope>
    <source>
        <strain evidence="7">Hsosn_3</strain>
        <tissue evidence="7">Leaf</tissue>
    </source>
</reference>
<keyword evidence="2" id="KW-0217">Developmental protein</keyword>
<keyword evidence="7" id="KW-0808">Transferase</keyword>
<keyword evidence="5" id="KW-0287">Flowering</keyword>
<evidence type="ECO:0000256" key="3">
    <source>
        <dbReference type="ARBA" id="ARBA00022782"/>
    </source>
</evidence>
<feature type="coiled-coil region" evidence="6">
    <location>
        <begin position="183"/>
        <end position="210"/>
    </location>
</feature>
<evidence type="ECO:0000256" key="6">
    <source>
        <dbReference type="SAM" id="Coils"/>
    </source>
</evidence>
<evidence type="ECO:0000313" key="7">
    <source>
        <dbReference type="EMBL" id="KAK1362828.1"/>
    </source>
</evidence>
<accession>A0AAD8HA98</accession>
<evidence type="ECO:0000256" key="2">
    <source>
        <dbReference type="ARBA" id="ARBA00022473"/>
    </source>
</evidence>
<dbReference type="GO" id="GO:0030154">
    <property type="term" value="P:cell differentiation"/>
    <property type="evidence" value="ECO:0007669"/>
    <property type="project" value="UniProtKB-KW"/>
</dbReference>
<reference evidence="7" key="1">
    <citation type="submission" date="2023-02" db="EMBL/GenBank/DDBJ databases">
        <title>Genome of toxic invasive species Heracleum sosnowskyi carries increased number of genes despite the absence of recent whole-genome duplications.</title>
        <authorList>
            <person name="Schelkunov M."/>
            <person name="Shtratnikova V."/>
            <person name="Makarenko M."/>
            <person name="Klepikova A."/>
            <person name="Omelchenko D."/>
            <person name="Novikova G."/>
            <person name="Obukhova E."/>
            <person name="Bogdanov V."/>
            <person name="Penin A."/>
            <person name="Logacheva M."/>
        </authorList>
    </citation>
    <scope>NUCLEOTIDE SEQUENCE</scope>
    <source>
        <strain evidence="7">Hsosn_3</strain>
        <tissue evidence="7">Leaf</tissue>
    </source>
</reference>
<evidence type="ECO:0000256" key="4">
    <source>
        <dbReference type="ARBA" id="ARBA00023054"/>
    </source>
</evidence>
<dbReference type="EMBL" id="JAUIZM010000009">
    <property type="protein sequence ID" value="KAK1362828.1"/>
    <property type="molecule type" value="Genomic_DNA"/>
</dbReference>
<proteinExistence type="inferred from homology"/>
<comment type="caution">
    <text evidence="7">The sequence shown here is derived from an EMBL/GenBank/DDBJ whole genome shotgun (WGS) entry which is preliminary data.</text>
</comment>
<gene>
    <name evidence="7" type="ORF">POM88_038389</name>
</gene>
<evidence type="ECO:0000313" key="8">
    <source>
        <dbReference type="Proteomes" id="UP001237642"/>
    </source>
</evidence>